<reference evidence="4 5" key="1">
    <citation type="submission" date="2018-06" db="EMBL/GenBank/DDBJ databases">
        <title>Comparative genomics of downy mildews reveals potential adaptations to biotrophy.</title>
        <authorList>
            <person name="Fletcher K."/>
            <person name="Klosterman S.J."/>
            <person name="Derevnina L."/>
            <person name="Martin F."/>
            <person name="Koike S."/>
            <person name="Reyes Chin-Wo S."/>
            <person name="Mou B."/>
            <person name="Michelmore R."/>
        </authorList>
    </citation>
    <scope>NUCLEOTIDE SEQUENCE [LARGE SCALE GENOMIC DNA]</scope>
    <source>
        <strain evidence="3 5">R13</strain>
        <strain evidence="2 4">R14</strain>
    </source>
</reference>
<dbReference type="VEuPathDB" id="FungiDB:DD237_007407"/>
<evidence type="ECO:0000256" key="1">
    <source>
        <dbReference type="SAM" id="SignalP"/>
    </source>
</evidence>
<dbReference type="EMBL" id="QKXF01000405">
    <property type="protein sequence ID" value="RQM11655.1"/>
    <property type="molecule type" value="Genomic_DNA"/>
</dbReference>
<name>A0A3M6VH78_9STRA</name>
<comment type="caution">
    <text evidence="2">The sequence shown here is derived from an EMBL/GenBank/DDBJ whole genome shotgun (WGS) entry which is preliminary data.</text>
</comment>
<evidence type="ECO:0008006" key="6">
    <source>
        <dbReference type="Google" id="ProtNLM"/>
    </source>
</evidence>
<evidence type="ECO:0000313" key="5">
    <source>
        <dbReference type="Proteomes" id="UP000286097"/>
    </source>
</evidence>
<evidence type="ECO:0000313" key="4">
    <source>
        <dbReference type="Proteomes" id="UP000282087"/>
    </source>
</evidence>
<proteinExistence type="predicted"/>
<keyword evidence="1" id="KW-0732">Signal</keyword>
<feature type="signal peptide" evidence="1">
    <location>
        <begin position="1"/>
        <end position="29"/>
    </location>
</feature>
<keyword evidence="4" id="KW-1185">Reference proteome</keyword>
<dbReference type="EMBL" id="QLLG01000375">
    <property type="protein sequence ID" value="RMX63700.1"/>
    <property type="molecule type" value="Genomic_DNA"/>
</dbReference>
<evidence type="ECO:0000313" key="3">
    <source>
        <dbReference type="EMBL" id="RQM11655.1"/>
    </source>
</evidence>
<feature type="chain" id="PRO_5036085761" description="RxLR effector protein" evidence="1">
    <location>
        <begin position="30"/>
        <end position="376"/>
    </location>
</feature>
<accession>A0A3M6VH78</accession>
<dbReference type="OrthoDB" id="98185at2759"/>
<protein>
    <recommendedName>
        <fullName evidence="6">RxLR effector protein</fullName>
    </recommendedName>
</protein>
<dbReference type="AlphaFoldDB" id="A0A3M6VH78"/>
<dbReference type="Proteomes" id="UP000282087">
    <property type="component" value="Unassembled WGS sequence"/>
</dbReference>
<evidence type="ECO:0000313" key="2">
    <source>
        <dbReference type="EMBL" id="RMX63700.1"/>
    </source>
</evidence>
<gene>
    <name evidence="3" type="ORF">DD237_007407</name>
    <name evidence="2" type="ORF">DD238_006062</name>
</gene>
<dbReference type="Proteomes" id="UP000286097">
    <property type="component" value="Unassembled WGS sequence"/>
</dbReference>
<sequence length="376" mass="42557">MPVKLSLAKALIIIMLVVLLATRMETTVGLPEDAQVSDTLHVDHTPLTLRQKRYLRSTANLTSSTLLQSSSVGARRLTSLLPELKKLSANLGESTSAIISSATTHIQAKMFGHQQELSNDKFIKLKLNDMEQKLFENPNLDKWIDFVKANTASQEEAIAQMCRTLWHMFPKNSDSHAYLVKNLGGVKALDKHGKIAKLLRERQMGIWANLGVTPKEASEYLGMNRVLKDDLIDSPEFTMWGAYMTQRHQGYHGALHILAIQFDLTDADLIFYRDLEFDISLFTDNISESLLKEPLVRIWLDYTYLKAMGYWKINENRVLKTLNDVFGDGNGMNILKKLKGMDNLGRVGAENETNDLATSMDRILEILKKNHIPLQD</sequence>
<organism evidence="2 4">
    <name type="scientific">Peronospora effusa</name>
    <dbReference type="NCBI Taxonomy" id="542832"/>
    <lineage>
        <taxon>Eukaryota</taxon>
        <taxon>Sar</taxon>
        <taxon>Stramenopiles</taxon>
        <taxon>Oomycota</taxon>
        <taxon>Peronosporomycetes</taxon>
        <taxon>Peronosporales</taxon>
        <taxon>Peronosporaceae</taxon>
        <taxon>Peronospora</taxon>
    </lineage>
</organism>